<evidence type="ECO:0000256" key="1">
    <source>
        <dbReference type="ARBA" id="ARBA00009387"/>
    </source>
</evidence>
<organism evidence="3 4">
    <name type="scientific">Acetobacter garciniae</name>
    <dbReference type="NCBI Taxonomy" id="2817435"/>
    <lineage>
        <taxon>Bacteria</taxon>
        <taxon>Pseudomonadati</taxon>
        <taxon>Pseudomonadota</taxon>
        <taxon>Alphaproteobacteria</taxon>
        <taxon>Acetobacterales</taxon>
        <taxon>Acetobacteraceae</taxon>
        <taxon>Acetobacter</taxon>
    </lineage>
</organism>
<sequence length="234" mass="24775">MPVLPACASVAANFYHVPLTTIEKVSAHANDVNTIGAMGIHPGWIPVLERAGFDAAAVASDVCMNIAAGAWILAWSGAGSDRATSQAHTRPPLSRPIGSETRSCAIEAARHYHIPEQLYLALLATEGGQVGQTHANSNGSYDMGPAQINSINLPDLARMGITREQVINDGCLNVHVGAWILAGKLGGQGPDDPAEFWRRVGNYNSATPVHNHAYQLKVWNNLVALARSQKDGGS</sequence>
<feature type="domain" description="Transglycosylase SLT" evidence="2">
    <location>
        <begin position="104"/>
        <end position="205"/>
    </location>
</feature>
<evidence type="ECO:0000313" key="4">
    <source>
        <dbReference type="Proteomes" id="UP000664073"/>
    </source>
</evidence>
<dbReference type="Proteomes" id="UP000664073">
    <property type="component" value="Unassembled WGS sequence"/>
</dbReference>
<gene>
    <name evidence="3" type="ORF">J2D77_14010</name>
</gene>
<proteinExistence type="inferred from homology"/>
<evidence type="ECO:0000313" key="3">
    <source>
        <dbReference type="EMBL" id="MBO1326266.1"/>
    </source>
</evidence>
<protein>
    <submittedName>
        <fullName evidence="3">Transglycosylase SLT domain-containing protein</fullName>
    </submittedName>
</protein>
<evidence type="ECO:0000259" key="2">
    <source>
        <dbReference type="Pfam" id="PF01464"/>
    </source>
</evidence>
<comment type="caution">
    <text evidence="3">The sequence shown here is derived from an EMBL/GenBank/DDBJ whole genome shotgun (WGS) entry which is preliminary data.</text>
</comment>
<dbReference type="RefSeq" id="WP_207846932.1">
    <property type="nucleotide sequence ID" value="NZ_JAFVMH010000008.1"/>
</dbReference>
<dbReference type="AlphaFoldDB" id="A0A939HRD2"/>
<dbReference type="Pfam" id="PF01464">
    <property type="entry name" value="SLT"/>
    <property type="match status" value="1"/>
</dbReference>
<dbReference type="EMBL" id="JAFVMH010000008">
    <property type="protein sequence ID" value="MBO1326266.1"/>
    <property type="molecule type" value="Genomic_DNA"/>
</dbReference>
<reference evidence="3" key="1">
    <citation type="submission" date="2021-03" db="EMBL/GenBank/DDBJ databases">
        <title>The complete genome sequence of Acetobacter sp. TBRC 12339.</title>
        <authorList>
            <person name="Charoenyingcharoen P."/>
            <person name="Yukphan P."/>
        </authorList>
    </citation>
    <scope>NUCLEOTIDE SEQUENCE</scope>
    <source>
        <strain evidence="3">TBRC 12339</strain>
    </source>
</reference>
<dbReference type="InterPro" id="IPR023346">
    <property type="entry name" value="Lysozyme-like_dom_sf"/>
</dbReference>
<comment type="similarity">
    <text evidence="1">Belongs to the virb1 family.</text>
</comment>
<keyword evidence="4" id="KW-1185">Reference proteome</keyword>
<name>A0A939HRD2_9PROT</name>
<accession>A0A939HRD2</accession>
<dbReference type="Gene3D" id="1.10.530.10">
    <property type="match status" value="1"/>
</dbReference>
<dbReference type="SUPFAM" id="SSF53955">
    <property type="entry name" value="Lysozyme-like"/>
    <property type="match status" value="1"/>
</dbReference>
<dbReference type="CDD" id="cd13400">
    <property type="entry name" value="LT_IagB-like"/>
    <property type="match status" value="1"/>
</dbReference>
<dbReference type="InterPro" id="IPR008258">
    <property type="entry name" value="Transglycosylase_SLT_dom_1"/>
</dbReference>